<dbReference type="InterPro" id="IPR015869">
    <property type="entry name" value="Transcrpt_antiterm_NusG_bac_CS"/>
</dbReference>
<evidence type="ECO:0000259" key="8">
    <source>
        <dbReference type="SMART" id="SM00738"/>
    </source>
</evidence>
<evidence type="ECO:0000256" key="3">
    <source>
        <dbReference type="ARBA" id="ARBA00023015"/>
    </source>
</evidence>
<dbReference type="Gene3D" id="3.30.70.940">
    <property type="entry name" value="NusG, N-terminal domain"/>
    <property type="match status" value="1"/>
</dbReference>
<dbReference type="SUPFAM" id="SSF82679">
    <property type="entry name" value="N-utilization substance G protein NusG, N-terminal domain"/>
    <property type="match status" value="1"/>
</dbReference>
<dbReference type="PROSITE" id="PS01014">
    <property type="entry name" value="NUSG"/>
    <property type="match status" value="1"/>
</dbReference>
<name>A0A2S7U416_9BACT</name>
<comment type="caution">
    <text evidence="9">The sequence shown here is derived from an EMBL/GenBank/DDBJ whole genome shotgun (WGS) entry which is preliminary data.</text>
</comment>
<dbReference type="PANTHER" id="PTHR30265">
    <property type="entry name" value="RHO-INTERACTING TRANSCRIPTION TERMINATION FACTOR NUSG"/>
    <property type="match status" value="1"/>
</dbReference>
<evidence type="ECO:0000256" key="4">
    <source>
        <dbReference type="ARBA" id="ARBA00023163"/>
    </source>
</evidence>
<dbReference type="FunFam" id="2.30.30.30:FF:000002">
    <property type="entry name" value="Transcription termination/antitermination factor NusG"/>
    <property type="match status" value="1"/>
</dbReference>
<comment type="similarity">
    <text evidence="5 7">Belongs to the NusG family.</text>
</comment>
<evidence type="ECO:0000313" key="9">
    <source>
        <dbReference type="EMBL" id="PQJ29320.1"/>
    </source>
</evidence>
<dbReference type="EMBL" id="MQWA01000001">
    <property type="protein sequence ID" value="PQJ29320.1"/>
    <property type="molecule type" value="Genomic_DNA"/>
</dbReference>
<sequence>MPTIPSAKNQWYVVHVLSNQEMRVRNRILRQVEAEEMGDKIFEVLMPTEVISEVKKGKKTERKKKFYPGYILINMYLLTEDDQLVEDTWYFIKEMDGVIGFAGTKIRPIPMRQREVDAMLAQIKECEESVRPAVVFDVGDSVLVNDGPFQSQNGIVEEIDVERGKIRVAVTIFGRSTPVELEFWQVEQGE</sequence>
<dbReference type="Proteomes" id="UP000239907">
    <property type="component" value="Unassembled WGS sequence"/>
</dbReference>
<keyword evidence="4 5" id="KW-0804">Transcription</keyword>
<reference evidence="9 10" key="1">
    <citation type="submission" date="2016-12" db="EMBL/GenBank/DDBJ databases">
        <title>Study of bacterial adaptation to deep sea.</title>
        <authorList>
            <person name="Song J."/>
            <person name="Yoshizawa S."/>
            <person name="Kogure K."/>
        </authorList>
    </citation>
    <scope>NUCLEOTIDE SEQUENCE [LARGE SCALE GENOMIC DNA]</scope>
    <source>
        <strain evidence="9 10">SAORIC-165</strain>
    </source>
</reference>
<dbReference type="HAMAP" id="MF_00948">
    <property type="entry name" value="NusG"/>
    <property type="match status" value="1"/>
</dbReference>
<evidence type="ECO:0000256" key="7">
    <source>
        <dbReference type="RuleBase" id="RU000538"/>
    </source>
</evidence>
<keyword evidence="1 5" id="KW-0806">Transcription termination</keyword>
<dbReference type="NCBIfam" id="TIGR00922">
    <property type="entry name" value="nusG"/>
    <property type="match status" value="1"/>
</dbReference>
<dbReference type="GO" id="GO:0006354">
    <property type="term" value="P:DNA-templated transcription elongation"/>
    <property type="evidence" value="ECO:0007669"/>
    <property type="project" value="UniProtKB-UniRule"/>
</dbReference>
<accession>A0A2S7U416</accession>
<dbReference type="InterPro" id="IPR014722">
    <property type="entry name" value="Rib_uL2_dom2"/>
</dbReference>
<gene>
    <name evidence="5" type="primary">nusG</name>
    <name evidence="9" type="ORF">BSZ32_13050</name>
</gene>
<dbReference type="InterPro" id="IPR006645">
    <property type="entry name" value="NGN-like_dom"/>
</dbReference>
<evidence type="ECO:0000313" key="10">
    <source>
        <dbReference type="Proteomes" id="UP000239907"/>
    </source>
</evidence>
<organism evidence="9 10">
    <name type="scientific">Rubritalea profundi</name>
    <dbReference type="NCBI Taxonomy" id="1658618"/>
    <lineage>
        <taxon>Bacteria</taxon>
        <taxon>Pseudomonadati</taxon>
        <taxon>Verrucomicrobiota</taxon>
        <taxon>Verrucomicrobiia</taxon>
        <taxon>Verrucomicrobiales</taxon>
        <taxon>Rubritaleaceae</taxon>
        <taxon>Rubritalea</taxon>
    </lineage>
</organism>
<comment type="function">
    <text evidence="5 7">Participates in transcription elongation, termination and antitermination.</text>
</comment>
<keyword evidence="3 5" id="KW-0805">Transcription regulation</keyword>
<dbReference type="SUPFAM" id="SSF50104">
    <property type="entry name" value="Translation proteins SH3-like domain"/>
    <property type="match status" value="1"/>
</dbReference>
<keyword evidence="2 5" id="KW-0889">Transcription antitermination</keyword>
<evidence type="ECO:0000256" key="1">
    <source>
        <dbReference type="ARBA" id="ARBA00022472"/>
    </source>
</evidence>
<dbReference type="GO" id="GO:0006353">
    <property type="term" value="P:DNA-templated transcription termination"/>
    <property type="evidence" value="ECO:0007669"/>
    <property type="project" value="UniProtKB-UniRule"/>
</dbReference>
<evidence type="ECO:0000256" key="5">
    <source>
        <dbReference type="HAMAP-Rule" id="MF_00948"/>
    </source>
</evidence>
<dbReference type="CDD" id="cd06091">
    <property type="entry name" value="KOW_NusG"/>
    <property type="match status" value="1"/>
</dbReference>
<evidence type="ECO:0000256" key="6">
    <source>
        <dbReference type="NCBIfam" id="TIGR00922"/>
    </source>
</evidence>
<feature type="domain" description="NusG-like N-terminal" evidence="8">
    <location>
        <begin position="8"/>
        <end position="123"/>
    </location>
</feature>
<dbReference type="CDD" id="cd09891">
    <property type="entry name" value="NGN_Bact_1"/>
    <property type="match status" value="1"/>
</dbReference>
<dbReference type="PRINTS" id="PR00338">
    <property type="entry name" value="NUSGTNSCPFCT"/>
</dbReference>
<dbReference type="InterPro" id="IPR047050">
    <property type="entry name" value="NGN"/>
</dbReference>
<dbReference type="PANTHER" id="PTHR30265:SF2">
    <property type="entry name" value="TRANSCRIPTION TERMINATION_ANTITERMINATION PROTEIN NUSG"/>
    <property type="match status" value="1"/>
</dbReference>
<dbReference type="InterPro" id="IPR001062">
    <property type="entry name" value="Transcrpt_antiterm_NusG"/>
</dbReference>
<dbReference type="GO" id="GO:0005829">
    <property type="term" value="C:cytosol"/>
    <property type="evidence" value="ECO:0007669"/>
    <property type="project" value="TreeGrafter"/>
</dbReference>
<dbReference type="RefSeq" id="WP_105043820.1">
    <property type="nucleotide sequence ID" value="NZ_MQWA01000001.1"/>
</dbReference>
<dbReference type="GO" id="GO:0032784">
    <property type="term" value="P:regulation of DNA-templated transcription elongation"/>
    <property type="evidence" value="ECO:0007669"/>
    <property type="project" value="InterPro"/>
</dbReference>
<evidence type="ECO:0000256" key="2">
    <source>
        <dbReference type="ARBA" id="ARBA00022814"/>
    </source>
</evidence>
<dbReference type="AlphaFoldDB" id="A0A2S7U416"/>
<dbReference type="InterPro" id="IPR008991">
    <property type="entry name" value="Translation_prot_SH3-like_sf"/>
</dbReference>
<protein>
    <recommendedName>
        <fullName evidence="5 6">Transcription termination/antitermination protein NusG</fullName>
    </recommendedName>
</protein>
<dbReference type="InterPro" id="IPR036735">
    <property type="entry name" value="NGN_dom_sf"/>
</dbReference>
<dbReference type="Gene3D" id="2.30.30.30">
    <property type="match status" value="1"/>
</dbReference>
<dbReference type="GO" id="GO:0031564">
    <property type="term" value="P:transcription antitermination"/>
    <property type="evidence" value="ECO:0007669"/>
    <property type="project" value="UniProtKB-UniRule"/>
</dbReference>
<proteinExistence type="inferred from homology"/>
<keyword evidence="10" id="KW-1185">Reference proteome</keyword>
<dbReference type="InterPro" id="IPR043425">
    <property type="entry name" value="NusG-like"/>
</dbReference>
<dbReference type="SMART" id="SM00738">
    <property type="entry name" value="NGN"/>
    <property type="match status" value="1"/>
</dbReference>
<dbReference type="Pfam" id="PF02357">
    <property type="entry name" value="NusG"/>
    <property type="match status" value="1"/>
</dbReference>
<dbReference type="OrthoDB" id="9809075at2"/>